<sequence>MNIMLAECCSSTDTPALTSTVITRSLLSKRIADMVIGEPNDVRLKSVDGQWIVQVVENGNVTRHLFNAQDLAESYAELQRMRLGLPGKPPIWEESPVDERSKRLREIPDFIIDDVLELAEYSDRGIVTTLVDTHGVRLRLHLTVVTSELLCERIADALERRYGG</sequence>
<evidence type="ECO:0000313" key="1">
    <source>
        <dbReference type="EMBL" id="MET2832180.1"/>
    </source>
</evidence>
<dbReference type="RefSeq" id="WP_354464407.1">
    <property type="nucleotide sequence ID" value="NZ_JBEWSZ010000008.1"/>
</dbReference>
<comment type="caution">
    <text evidence="1">The sequence shown here is derived from an EMBL/GenBank/DDBJ whole genome shotgun (WGS) entry which is preliminary data.</text>
</comment>
<reference evidence="1 2" key="1">
    <citation type="submission" date="2024-06" db="EMBL/GenBank/DDBJ databases">
        <authorList>
            <person name="Kim D.-U."/>
        </authorList>
    </citation>
    <scope>NUCLEOTIDE SEQUENCE [LARGE SCALE GENOMIC DNA]</scope>
    <source>
        <strain evidence="1 2">KACC15460</strain>
    </source>
</reference>
<protein>
    <submittedName>
        <fullName evidence="1">Uncharacterized protein</fullName>
    </submittedName>
</protein>
<organism evidence="1 2">
    <name type="scientific">Mesorhizobium shangrilense</name>
    <dbReference type="NCBI Taxonomy" id="460060"/>
    <lineage>
        <taxon>Bacteria</taxon>
        <taxon>Pseudomonadati</taxon>
        <taxon>Pseudomonadota</taxon>
        <taxon>Alphaproteobacteria</taxon>
        <taxon>Hyphomicrobiales</taxon>
        <taxon>Phyllobacteriaceae</taxon>
        <taxon>Mesorhizobium</taxon>
    </lineage>
</organism>
<keyword evidence="2" id="KW-1185">Reference proteome</keyword>
<gene>
    <name evidence="1" type="ORF">ABVQ20_35065</name>
</gene>
<dbReference type="EMBL" id="JBEWSZ010000008">
    <property type="protein sequence ID" value="MET2832180.1"/>
    <property type="molecule type" value="Genomic_DNA"/>
</dbReference>
<dbReference type="Proteomes" id="UP001548832">
    <property type="component" value="Unassembled WGS sequence"/>
</dbReference>
<accession>A0ABV2DQ25</accession>
<evidence type="ECO:0000313" key="2">
    <source>
        <dbReference type="Proteomes" id="UP001548832"/>
    </source>
</evidence>
<proteinExistence type="predicted"/>
<name>A0ABV2DQ25_9HYPH</name>